<dbReference type="GO" id="GO:0004252">
    <property type="term" value="F:serine-type endopeptidase activity"/>
    <property type="evidence" value="ECO:0007669"/>
    <property type="project" value="InterPro"/>
</dbReference>
<keyword evidence="10" id="KW-1185">Reference proteome</keyword>
<evidence type="ECO:0000256" key="3">
    <source>
        <dbReference type="ARBA" id="ARBA00022670"/>
    </source>
</evidence>
<keyword evidence="4 8" id="KW-0378">Hydrolase</keyword>
<dbReference type="SUPFAM" id="SSF50494">
    <property type="entry name" value="Trypsin-like serine proteases"/>
    <property type="match status" value="1"/>
</dbReference>
<evidence type="ECO:0000313" key="11">
    <source>
        <dbReference type="RefSeq" id="XP_030381800.1"/>
    </source>
</evidence>
<reference evidence="11" key="1">
    <citation type="submission" date="2025-08" db="UniProtKB">
        <authorList>
            <consortium name="RefSeq"/>
        </authorList>
    </citation>
    <scope>IDENTIFICATION</scope>
    <source>
        <strain evidence="11">11010-0011.00</strain>
        <tissue evidence="11">Whole body</tissue>
    </source>
</reference>
<evidence type="ECO:0000256" key="8">
    <source>
        <dbReference type="RuleBase" id="RU363034"/>
    </source>
</evidence>
<dbReference type="InterPro" id="IPR001314">
    <property type="entry name" value="Peptidase_S1A"/>
</dbReference>
<evidence type="ECO:0000256" key="6">
    <source>
        <dbReference type="ARBA" id="ARBA00023145"/>
    </source>
</evidence>
<evidence type="ECO:0000256" key="5">
    <source>
        <dbReference type="ARBA" id="ARBA00022825"/>
    </source>
</evidence>
<keyword evidence="3 8" id="KW-0645">Protease</keyword>
<evidence type="ECO:0000256" key="1">
    <source>
        <dbReference type="ARBA" id="ARBA00004613"/>
    </source>
</evidence>
<dbReference type="Pfam" id="PF00089">
    <property type="entry name" value="Trypsin"/>
    <property type="match status" value="1"/>
</dbReference>
<sequence length="384" mass="42613">MGSEDFCQSERSITYPKENYDDCFLDKEQSLPGKCKKIQDCPTALERWKKDRVEPKTCHFIKFDHYVCCKQELDEPPRPTPKLPTTPDFIDFHLVPNNTRPSLLACYKPYNPAPINVTDIAFHTVVYGGKPTTYREFPYMAALGWRSNFDESIFYRCGGALISNSFVLTAAHCIDFGGALPATVRLGGDNLTLNIGEDFKIKRVIIHPNYNGRSSYNDIALLELDTIQPPKLTPACIWPNPDLVTNQLTAIGYGQTRFAGVSSAQLLKVPLNFVSKAECEPHYQKDLLPKGVAETHLCAGDPANAHDTCQGDSGGPLLMDHGPFKYVVGITSLGHGCASGPPSIYTRVSSYVDWIESYVWPKSAEIKETTAAGAYPNFDVRTET</sequence>
<dbReference type="PROSITE" id="PS50240">
    <property type="entry name" value="TRYPSIN_DOM"/>
    <property type="match status" value="1"/>
</dbReference>
<dbReference type="CDD" id="cd00190">
    <property type="entry name" value="Tryp_SPc"/>
    <property type="match status" value="1"/>
</dbReference>
<dbReference type="Proteomes" id="UP000504634">
    <property type="component" value="Unplaced"/>
</dbReference>
<organism evidence="10 11">
    <name type="scientific">Drosophila lebanonensis</name>
    <name type="common">Fruit fly</name>
    <name type="synonym">Scaptodrosophila lebanonensis</name>
    <dbReference type="NCBI Taxonomy" id="7225"/>
    <lineage>
        <taxon>Eukaryota</taxon>
        <taxon>Metazoa</taxon>
        <taxon>Ecdysozoa</taxon>
        <taxon>Arthropoda</taxon>
        <taxon>Hexapoda</taxon>
        <taxon>Insecta</taxon>
        <taxon>Pterygota</taxon>
        <taxon>Neoptera</taxon>
        <taxon>Endopterygota</taxon>
        <taxon>Diptera</taxon>
        <taxon>Brachycera</taxon>
        <taxon>Muscomorpha</taxon>
        <taxon>Ephydroidea</taxon>
        <taxon>Drosophilidae</taxon>
        <taxon>Scaptodrosophila</taxon>
    </lineage>
</organism>
<dbReference type="GeneID" id="115629469"/>
<dbReference type="PANTHER" id="PTHR24260:SF135">
    <property type="entry name" value="CLIP DOMAIN-CONTAINING SERINE PROTEASE-RELATED"/>
    <property type="match status" value="1"/>
</dbReference>
<dbReference type="Gene3D" id="2.40.10.10">
    <property type="entry name" value="Trypsin-like serine proteases"/>
    <property type="match status" value="1"/>
</dbReference>
<protein>
    <submittedName>
        <fullName evidence="11">Serine protease snake-like</fullName>
    </submittedName>
</protein>
<dbReference type="InterPro" id="IPR043504">
    <property type="entry name" value="Peptidase_S1_PA_chymotrypsin"/>
</dbReference>
<gene>
    <name evidence="11" type="primary">LOC115629469</name>
</gene>
<dbReference type="AlphaFoldDB" id="A0A6J2U1M8"/>
<dbReference type="RefSeq" id="XP_030381800.1">
    <property type="nucleotide sequence ID" value="XM_030525940.1"/>
</dbReference>
<comment type="subcellular location">
    <subcellularLocation>
        <location evidence="1">Secreted</location>
    </subcellularLocation>
</comment>
<dbReference type="PROSITE" id="PS00135">
    <property type="entry name" value="TRYPSIN_SER"/>
    <property type="match status" value="1"/>
</dbReference>
<proteinExistence type="predicted"/>
<dbReference type="PANTHER" id="PTHR24260">
    <property type="match status" value="1"/>
</dbReference>
<accession>A0A6J2U1M8</accession>
<keyword evidence="7" id="KW-1015">Disulfide bond</keyword>
<dbReference type="InterPro" id="IPR033116">
    <property type="entry name" value="TRYPSIN_SER"/>
</dbReference>
<dbReference type="InterPro" id="IPR009003">
    <property type="entry name" value="Peptidase_S1_PA"/>
</dbReference>
<name>A0A6J2U1M8_DROLE</name>
<evidence type="ECO:0000256" key="7">
    <source>
        <dbReference type="ARBA" id="ARBA00023157"/>
    </source>
</evidence>
<evidence type="ECO:0000313" key="10">
    <source>
        <dbReference type="Proteomes" id="UP000504634"/>
    </source>
</evidence>
<dbReference type="GO" id="GO:0005576">
    <property type="term" value="C:extracellular region"/>
    <property type="evidence" value="ECO:0007669"/>
    <property type="project" value="UniProtKB-SubCell"/>
</dbReference>
<dbReference type="InterPro" id="IPR018114">
    <property type="entry name" value="TRYPSIN_HIS"/>
</dbReference>
<feature type="domain" description="Peptidase S1" evidence="9">
    <location>
        <begin position="126"/>
        <end position="360"/>
    </location>
</feature>
<dbReference type="GO" id="GO:0016485">
    <property type="term" value="P:protein processing"/>
    <property type="evidence" value="ECO:0007669"/>
    <property type="project" value="UniProtKB-ARBA"/>
</dbReference>
<evidence type="ECO:0000259" key="9">
    <source>
        <dbReference type="PROSITE" id="PS50240"/>
    </source>
</evidence>
<keyword evidence="5 8" id="KW-0720">Serine protease</keyword>
<evidence type="ECO:0000256" key="4">
    <source>
        <dbReference type="ARBA" id="ARBA00022801"/>
    </source>
</evidence>
<keyword evidence="6" id="KW-0865">Zymogen</keyword>
<dbReference type="OrthoDB" id="10004439at2759"/>
<evidence type="ECO:0000256" key="2">
    <source>
        <dbReference type="ARBA" id="ARBA00022525"/>
    </source>
</evidence>
<dbReference type="SMART" id="SM00020">
    <property type="entry name" value="Tryp_SPc"/>
    <property type="match status" value="1"/>
</dbReference>
<keyword evidence="2" id="KW-0964">Secreted</keyword>
<dbReference type="FunFam" id="2.40.10.10:FF:000047">
    <property type="entry name" value="Trypsin eta"/>
    <property type="match status" value="1"/>
</dbReference>
<dbReference type="InterPro" id="IPR051333">
    <property type="entry name" value="CLIP_Serine_Protease"/>
</dbReference>
<dbReference type="PRINTS" id="PR00722">
    <property type="entry name" value="CHYMOTRYPSIN"/>
</dbReference>
<dbReference type="InterPro" id="IPR001254">
    <property type="entry name" value="Trypsin_dom"/>
</dbReference>
<dbReference type="PROSITE" id="PS00134">
    <property type="entry name" value="TRYPSIN_HIS"/>
    <property type="match status" value="1"/>
</dbReference>